<protein>
    <submittedName>
        <fullName evidence="1">Uncharacterized protein</fullName>
    </submittedName>
</protein>
<gene>
    <name evidence="1" type="ORF">SMN809_LOCUS80479</name>
</gene>
<sequence>MPRFQCSLSFNSYQNFKILISDPSVCTLSTILILIEFNKKKFILAVKKRRRTKDINDVTEGEKPVKRAATKPIATTKAQLFKVQSNRLLKENLTITNYRKDPFFEDSLSIPFISSIVQSKLAIRAVLINDSKLLKSLIDDLDHVCSVHVARGLHNDLTAI</sequence>
<evidence type="ECO:0000313" key="2">
    <source>
        <dbReference type="Proteomes" id="UP000676336"/>
    </source>
</evidence>
<comment type="caution">
    <text evidence="1">The sequence shown here is derived from an EMBL/GenBank/DDBJ whole genome shotgun (WGS) entry which is preliminary data.</text>
</comment>
<dbReference type="EMBL" id="CAJOBI010345440">
    <property type="protein sequence ID" value="CAF5217433.1"/>
    <property type="molecule type" value="Genomic_DNA"/>
</dbReference>
<organism evidence="1 2">
    <name type="scientific">Rotaria magnacalcarata</name>
    <dbReference type="NCBI Taxonomy" id="392030"/>
    <lineage>
        <taxon>Eukaryota</taxon>
        <taxon>Metazoa</taxon>
        <taxon>Spiralia</taxon>
        <taxon>Gnathifera</taxon>
        <taxon>Rotifera</taxon>
        <taxon>Eurotatoria</taxon>
        <taxon>Bdelloidea</taxon>
        <taxon>Philodinida</taxon>
        <taxon>Philodinidae</taxon>
        <taxon>Rotaria</taxon>
    </lineage>
</organism>
<evidence type="ECO:0000313" key="1">
    <source>
        <dbReference type="EMBL" id="CAF5217433.1"/>
    </source>
</evidence>
<proteinExistence type="predicted"/>
<accession>A0A8S3JJM4</accession>
<dbReference type="Proteomes" id="UP000676336">
    <property type="component" value="Unassembled WGS sequence"/>
</dbReference>
<feature type="non-terminal residue" evidence="1">
    <location>
        <position position="1"/>
    </location>
</feature>
<dbReference type="AlphaFoldDB" id="A0A8S3JJM4"/>
<name>A0A8S3JJM4_9BILA</name>
<reference evidence="1" key="1">
    <citation type="submission" date="2021-02" db="EMBL/GenBank/DDBJ databases">
        <authorList>
            <person name="Nowell W R."/>
        </authorList>
    </citation>
    <scope>NUCLEOTIDE SEQUENCE</scope>
</reference>